<keyword evidence="2" id="KW-1185">Reference proteome</keyword>
<organism evidence="1 2">
    <name type="scientific">Hymenobacter telluris</name>
    <dbReference type="NCBI Taxonomy" id="2816474"/>
    <lineage>
        <taxon>Bacteria</taxon>
        <taxon>Pseudomonadati</taxon>
        <taxon>Bacteroidota</taxon>
        <taxon>Cytophagia</taxon>
        <taxon>Cytophagales</taxon>
        <taxon>Hymenobacteraceae</taxon>
        <taxon>Hymenobacter</taxon>
    </lineage>
</organism>
<comment type="caution">
    <text evidence="1">The sequence shown here is derived from an EMBL/GenBank/DDBJ whole genome shotgun (WGS) entry which is preliminary data.</text>
</comment>
<name>A0A939JDF1_9BACT</name>
<sequence length="126" mass="14314">MPILHAEVQVAGVRATCRYTHHSLWQGTDYEGRPSTEVRSGLVKLTFDGEVALADVWAELGLDSFRRVSGHLAFFHEAGHTAQRLTFYDAYCVHYAVRFDARGQSSQSSVETDLPWKPTCIFRRRL</sequence>
<proteinExistence type="predicted"/>
<protein>
    <submittedName>
        <fullName evidence="1">Uncharacterized protein</fullName>
    </submittedName>
</protein>
<dbReference type="Proteomes" id="UP000664144">
    <property type="component" value="Unassembled WGS sequence"/>
</dbReference>
<accession>A0A939JDF1</accession>
<reference evidence="1" key="1">
    <citation type="submission" date="2021-03" db="EMBL/GenBank/DDBJ databases">
        <authorList>
            <person name="Kim M.K."/>
        </authorList>
    </citation>
    <scope>NUCLEOTIDE SEQUENCE</scope>
    <source>
        <strain evidence="1">BT186</strain>
    </source>
</reference>
<evidence type="ECO:0000313" key="2">
    <source>
        <dbReference type="Proteomes" id="UP000664144"/>
    </source>
</evidence>
<dbReference type="EMBL" id="JAFLQZ010000007">
    <property type="protein sequence ID" value="MBO0358828.1"/>
    <property type="molecule type" value="Genomic_DNA"/>
</dbReference>
<gene>
    <name evidence="1" type="ORF">J0X19_12800</name>
</gene>
<dbReference type="RefSeq" id="WP_206984752.1">
    <property type="nucleotide sequence ID" value="NZ_JAFLQZ010000007.1"/>
</dbReference>
<dbReference type="AlphaFoldDB" id="A0A939JDF1"/>
<dbReference type="GO" id="GO:0033104">
    <property type="term" value="C:type VI protein secretion system complex"/>
    <property type="evidence" value="ECO:0007669"/>
    <property type="project" value="InterPro"/>
</dbReference>
<dbReference type="InterPro" id="IPR041408">
    <property type="entry name" value="Hcp_Tssd"/>
</dbReference>
<evidence type="ECO:0000313" key="1">
    <source>
        <dbReference type="EMBL" id="MBO0358828.1"/>
    </source>
</evidence>
<dbReference type="Pfam" id="PF17642">
    <property type="entry name" value="TssD"/>
    <property type="match status" value="1"/>
</dbReference>